<dbReference type="AlphaFoldDB" id="A0A2T2X9P3"/>
<proteinExistence type="predicted"/>
<evidence type="ECO:0000313" key="1">
    <source>
        <dbReference type="EMBL" id="PSR31234.1"/>
    </source>
</evidence>
<comment type="caution">
    <text evidence="1">The sequence shown here is derived from an EMBL/GenBank/DDBJ whole genome shotgun (WGS) entry which is preliminary data.</text>
</comment>
<gene>
    <name evidence="1" type="ORF">C7B46_17090</name>
</gene>
<evidence type="ECO:0000313" key="2">
    <source>
        <dbReference type="Proteomes" id="UP000242972"/>
    </source>
</evidence>
<accession>A0A2T2X9P3</accession>
<name>A0A2T2X9P3_9FIRM</name>
<dbReference type="EMBL" id="PXYW01000066">
    <property type="protein sequence ID" value="PSR31234.1"/>
    <property type="molecule type" value="Genomic_DNA"/>
</dbReference>
<reference evidence="1 2" key="1">
    <citation type="journal article" date="2014" name="BMC Genomics">
        <title>Comparison of environmental and isolate Sulfobacillus genomes reveals diverse carbon, sulfur, nitrogen, and hydrogen metabolisms.</title>
        <authorList>
            <person name="Justice N.B."/>
            <person name="Norman A."/>
            <person name="Brown C.T."/>
            <person name="Singh A."/>
            <person name="Thomas B.C."/>
            <person name="Banfield J.F."/>
        </authorList>
    </citation>
    <scope>NUCLEOTIDE SEQUENCE [LARGE SCALE GENOMIC DNA]</scope>
    <source>
        <strain evidence="1">AMDSBA4</strain>
    </source>
</reference>
<organism evidence="1 2">
    <name type="scientific">Sulfobacillus benefaciens</name>
    <dbReference type="NCBI Taxonomy" id="453960"/>
    <lineage>
        <taxon>Bacteria</taxon>
        <taxon>Bacillati</taxon>
        <taxon>Bacillota</taxon>
        <taxon>Clostridia</taxon>
        <taxon>Eubacteriales</taxon>
        <taxon>Clostridiales Family XVII. Incertae Sedis</taxon>
        <taxon>Sulfobacillus</taxon>
    </lineage>
</organism>
<dbReference type="Proteomes" id="UP000242972">
    <property type="component" value="Unassembled WGS sequence"/>
</dbReference>
<sequence>MELIGHFRPRSAATGHLFSLHKSLLSVGDVHTIATLRGDMERIGAALGVLITLDEPTGPTKAEAAAADLYHHQLFDLTMPRIQVVTVQDMLAHHATLTMPLTHDAVKAAQVANTPPDQLSWV</sequence>
<protein>
    <submittedName>
        <fullName evidence="1">Uncharacterized protein</fullName>
    </submittedName>
</protein>